<evidence type="ECO:0000259" key="2">
    <source>
        <dbReference type="Pfam" id="PF00246"/>
    </source>
</evidence>
<evidence type="ECO:0000313" key="3">
    <source>
        <dbReference type="EMBL" id="THV60222.1"/>
    </source>
</evidence>
<dbReference type="SUPFAM" id="SSF52317">
    <property type="entry name" value="Class I glutamine amidotransferase-like"/>
    <property type="match status" value="1"/>
</dbReference>
<gene>
    <name evidence="3" type="ORF">EZV76_06600</name>
</gene>
<keyword evidence="3" id="KW-0645">Protease</keyword>
<organism evidence="3 4">
    <name type="scientific">Flagellimonas alvinocaridis</name>
    <dbReference type="NCBI Taxonomy" id="2530200"/>
    <lineage>
        <taxon>Bacteria</taxon>
        <taxon>Pseudomonadati</taxon>
        <taxon>Bacteroidota</taxon>
        <taxon>Flavobacteriia</taxon>
        <taxon>Flavobacteriales</taxon>
        <taxon>Flavobacteriaceae</taxon>
        <taxon>Flagellimonas</taxon>
    </lineage>
</organism>
<dbReference type="CDD" id="cd03143">
    <property type="entry name" value="A4_beta-galactosidase_middle_domain"/>
    <property type="match status" value="1"/>
</dbReference>
<dbReference type="Gene3D" id="3.40.630.10">
    <property type="entry name" value="Zn peptidases"/>
    <property type="match status" value="1"/>
</dbReference>
<dbReference type="SUPFAM" id="SSF53187">
    <property type="entry name" value="Zn-dependent exopeptidases"/>
    <property type="match status" value="1"/>
</dbReference>
<dbReference type="RefSeq" id="WP_136565804.1">
    <property type="nucleotide sequence ID" value="NZ_SNTZ01000002.1"/>
</dbReference>
<dbReference type="GO" id="GO:0004181">
    <property type="term" value="F:metallocarboxypeptidase activity"/>
    <property type="evidence" value="ECO:0007669"/>
    <property type="project" value="InterPro"/>
</dbReference>
<feature type="domain" description="Peptidase M14" evidence="2">
    <location>
        <begin position="62"/>
        <end position="293"/>
    </location>
</feature>
<keyword evidence="3" id="KW-0121">Carboxypeptidase</keyword>
<dbReference type="EMBL" id="SNTZ01000002">
    <property type="protein sequence ID" value="THV60222.1"/>
    <property type="molecule type" value="Genomic_DNA"/>
</dbReference>
<comment type="caution">
    <text evidence="3">The sequence shown here is derived from an EMBL/GenBank/DDBJ whole genome shotgun (WGS) entry which is preliminary data.</text>
</comment>
<keyword evidence="4" id="KW-1185">Reference proteome</keyword>
<evidence type="ECO:0000256" key="1">
    <source>
        <dbReference type="SAM" id="SignalP"/>
    </source>
</evidence>
<dbReference type="Gene3D" id="3.40.50.880">
    <property type="match status" value="1"/>
</dbReference>
<dbReference type="AlphaFoldDB" id="A0A4S8RQP7"/>
<feature type="signal peptide" evidence="1">
    <location>
        <begin position="1"/>
        <end position="19"/>
    </location>
</feature>
<feature type="chain" id="PRO_5020292065" evidence="1">
    <location>
        <begin position="20"/>
        <end position="842"/>
    </location>
</feature>
<dbReference type="Proteomes" id="UP000310406">
    <property type="component" value="Unassembled WGS sequence"/>
</dbReference>
<dbReference type="Pfam" id="PF00246">
    <property type="entry name" value="Peptidase_M14"/>
    <property type="match status" value="1"/>
</dbReference>
<sequence>MKNFNFLFLAIFASFTLNAQEVTLDYYLPDDISYDCTIPKPVDVIGHEVGEWHVTHDKLMFYMQTLAASSDRITIENRGTTFEGRPLLLLTVTSPKNHQNIETIRQQHVALSEGNANTDTANMPIVVYQGFSIHGNEPSGSNAGLAYAYYLAAAQGPEIESLLDNMVILMDPSFNPDGLQRFAYWANIHKSQNLNPDNNEREYHEVWPGGRTNHYWFDMNRDWLPVQLPESRARIETFHKWLPNILTDHHEMGTNSTFFFQPGEPTRVHPLTPKINQELTKEIGSYHAKALDKIGSLYYSEENYDDYYYGKGSTFPDVNGSIGILFEQGSSRGHIQESENGILTFPFTIRNQFTTALSTIEAAKNMRTKILDYQKAFYADLRNEAARSKTKAIIFGDSKDASKTWHLAEILKRHKIKFHELASDATIGGKTFKKGHSYVVPMNQKNPRLINAMFEKRTTFTDSLFYDISAWTFPLAFNVDYAELSSLSNAGPEVMDFEKPSGGVDKKSSYAYVFEWHEYYTPKVLNKILEKGLRAKAAMSPFTLEGTRYDYGSIMVPVQNQKLDSDGLYTFLNKIAQESSIKINGVSTGYTQGIDLGSNDFEALKKQKVALLIGDGTRSYDAGEIWHLFDTRYDMKITKIDTRYFNSADLDSYTALILPGTGWGGSNLLDKKGAEKVKEWVKNGGTVIGYRNTANWFKSNEFIDLELRKDTLVAKNIPFDQKQDFQGAQVTGGAIFEAILDRSHPINYGYKNDRLALFRNTNIYLNPEKNSYDNPIQYTNNPLLSGYISEENAELIKNSVPFKVKRMGKGRVVLFTDNTNFRAFWYGTNKLLMNAIFFGHMM</sequence>
<keyword evidence="3" id="KW-0378">Hydrolase</keyword>
<dbReference type="GO" id="GO:0006508">
    <property type="term" value="P:proteolysis"/>
    <property type="evidence" value="ECO:0007669"/>
    <property type="project" value="InterPro"/>
</dbReference>
<protein>
    <submittedName>
        <fullName evidence="3">Zinc carboxypeptidase</fullName>
    </submittedName>
</protein>
<evidence type="ECO:0000313" key="4">
    <source>
        <dbReference type="Proteomes" id="UP000310406"/>
    </source>
</evidence>
<dbReference type="GO" id="GO:0008270">
    <property type="term" value="F:zinc ion binding"/>
    <property type="evidence" value="ECO:0007669"/>
    <property type="project" value="InterPro"/>
</dbReference>
<keyword evidence="1" id="KW-0732">Signal</keyword>
<accession>A0A4S8RQP7</accession>
<dbReference type="InterPro" id="IPR000834">
    <property type="entry name" value="Peptidase_M14"/>
</dbReference>
<name>A0A4S8RQP7_9FLAO</name>
<dbReference type="OrthoDB" id="9758209at2"/>
<reference evidence="3 4" key="1">
    <citation type="submission" date="2019-03" db="EMBL/GenBank/DDBJ databases">
        <title>Muricauda SCR12 sp.nov, a marine bacterium isolated from Pacific Ocean:the Okinawa trough.</title>
        <authorList>
            <person name="Liu L."/>
        </authorList>
    </citation>
    <scope>NUCLEOTIDE SEQUENCE [LARGE SCALE GENOMIC DNA]</scope>
    <source>
        <strain evidence="3 4">SCR12</strain>
    </source>
</reference>
<dbReference type="InterPro" id="IPR029062">
    <property type="entry name" value="Class_I_gatase-like"/>
</dbReference>
<proteinExistence type="predicted"/>